<keyword evidence="1" id="KW-0812">Transmembrane</keyword>
<feature type="transmembrane region" description="Helical" evidence="1">
    <location>
        <begin position="95"/>
        <end position="115"/>
    </location>
</feature>
<feature type="transmembrane region" description="Helical" evidence="1">
    <location>
        <begin position="56"/>
        <end position="75"/>
    </location>
</feature>
<gene>
    <name evidence="3" type="ORF">EPA93_27255</name>
</gene>
<feature type="domain" description="DUF6249" evidence="2">
    <location>
        <begin position="9"/>
        <end position="117"/>
    </location>
</feature>
<dbReference type="Proteomes" id="UP000290365">
    <property type="component" value="Chromosome"/>
</dbReference>
<dbReference type="InterPro" id="IPR046216">
    <property type="entry name" value="DUF6249"/>
</dbReference>
<dbReference type="EMBL" id="CP035758">
    <property type="protein sequence ID" value="QBD79477.1"/>
    <property type="molecule type" value="Genomic_DNA"/>
</dbReference>
<evidence type="ECO:0000313" key="4">
    <source>
        <dbReference type="Proteomes" id="UP000290365"/>
    </source>
</evidence>
<feature type="transmembrane region" description="Helical" evidence="1">
    <location>
        <begin position="6"/>
        <end position="30"/>
    </location>
</feature>
<evidence type="ECO:0000259" key="2">
    <source>
        <dbReference type="Pfam" id="PF19762"/>
    </source>
</evidence>
<keyword evidence="4" id="KW-1185">Reference proteome</keyword>
<protein>
    <recommendedName>
        <fullName evidence="2">DUF6249 domain-containing protein</fullName>
    </recommendedName>
</protein>
<evidence type="ECO:0000313" key="3">
    <source>
        <dbReference type="EMBL" id="QBD79477.1"/>
    </source>
</evidence>
<name>A0A4P6JV04_KTERU</name>
<dbReference type="RefSeq" id="WP_129890529.1">
    <property type="nucleotide sequence ID" value="NZ_CP035758.1"/>
</dbReference>
<dbReference type="KEGG" id="kbs:EPA93_27255"/>
<dbReference type="Pfam" id="PF19762">
    <property type="entry name" value="DUF6249"/>
    <property type="match status" value="1"/>
</dbReference>
<dbReference type="AlphaFoldDB" id="A0A4P6JV04"/>
<keyword evidence="1" id="KW-1133">Transmembrane helix</keyword>
<dbReference type="OrthoDB" id="165340at2"/>
<keyword evidence="1" id="KW-0472">Membrane</keyword>
<sequence>MSIGAVIVLLGWLIALAIFFGFIVLLRFLYHRERMALIRSGIHPDGVPKQRRSRGMLRAGLITGMVGLTLTLGMYPVGFILPPALSATPFHLGPWLLPGLIPLGVGIALIVSYYLEQNVQVSLEEGNREDKKVIPIVDHLERERNERQR</sequence>
<reference evidence="3 4" key="1">
    <citation type="submission" date="2019-01" db="EMBL/GenBank/DDBJ databases">
        <title>Ktedonosporobacter rubrisoli SCAWS-G2.</title>
        <authorList>
            <person name="Huang Y."/>
            <person name="Yan B."/>
        </authorList>
    </citation>
    <scope>NUCLEOTIDE SEQUENCE [LARGE SCALE GENOMIC DNA]</scope>
    <source>
        <strain evidence="3 4">SCAWS-G2</strain>
    </source>
</reference>
<organism evidence="3 4">
    <name type="scientific">Ktedonosporobacter rubrisoli</name>
    <dbReference type="NCBI Taxonomy" id="2509675"/>
    <lineage>
        <taxon>Bacteria</taxon>
        <taxon>Bacillati</taxon>
        <taxon>Chloroflexota</taxon>
        <taxon>Ktedonobacteria</taxon>
        <taxon>Ktedonobacterales</taxon>
        <taxon>Ktedonosporobacteraceae</taxon>
        <taxon>Ktedonosporobacter</taxon>
    </lineage>
</organism>
<accession>A0A4P6JV04</accession>
<evidence type="ECO:0000256" key="1">
    <source>
        <dbReference type="SAM" id="Phobius"/>
    </source>
</evidence>
<proteinExistence type="predicted"/>